<keyword evidence="1" id="KW-0812">Transmembrane</keyword>
<name>A0A5D0CTI3_9BACL</name>
<proteinExistence type="predicted"/>
<gene>
    <name evidence="2" type="ORF">FRY98_11005</name>
</gene>
<reference evidence="2 3" key="1">
    <citation type="submission" date="2019-08" db="EMBL/GenBank/DDBJ databases">
        <title>Genome sequencing of Paenibacillus faecis DSM 23593(T).</title>
        <authorList>
            <person name="Kook J.-K."/>
            <person name="Park S.-N."/>
            <person name="Lim Y.K."/>
        </authorList>
    </citation>
    <scope>NUCLEOTIDE SEQUENCE [LARGE SCALE GENOMIC DNA]</scope>
    <source>
        <strain evidence="2 3">DSM 23593</strain>
    </source>
</reference>
<sequence>MIQHMFRRKKKTNIWLFSLQLGFFAGLIWGAVRGLFYYMKFTGIVPGFLMEPFFKHAYLKTLPGYYAGWLSFILFSLVASVIYVVAFRKLKGPWPGLVYGVAWWLVLFFALGPFTKMTRPATEYSFDTLFSEFCVFLLWGMFIGYTTAEEYTNERVREPKKVLQ</sequence>
<dbReference type="Pfam" id="PF11085">
    <property type="entry name" value="YqhR"/>
    <property type="match status" value="1"/>
</dbReference>
<feature type="transmembrane region" description="Helical" evidence="1">
    <location>
        <begin position="66"/>
        <end position="85"/>
    </location>
</feature>
<dbReference type="Proteomes" id="UP000325218">
    <property type="component" value="Unassembled WGS sequence"/>
</dbReference>
<protein>
    <recommendedName>
        <fullName evidence="4">DUF1440 domain-containing protein</fullName>
    </recommendedName>
</protein>
<keyword evidence="3" id="KW-1185">Reference proteome</keyword>
<dbReference type="RefSeq" id="WP_148451790.1">
    <property type="nucleotide sequence ID" value="NZ_VSDO01000002.1"/>
</dbReference>
<evidence type="ECO:0000256" key="1">
    <source>
        <dbReference type="SAM" id="Phobius"/>
    </source>
</evidence>
<comment type="caution">
    <text evidence="2">The sequence shown here is derived from an EMBL/GenBank/DDBJ whole genome shotgun (WGS) entry which is preliminary data.</text>
</comment>
<accession>A0A5D0CTI3</accession>
<dbReference type="EMBL" id="VSDO01000002">
    <property type="protein sequence ID" value="TYA13193.1"/>
    <property type="molecule type" value="Genomic_DNA"/>
</dbReference>
<keyword evidence="1" id="KW-0472">Membrane</keyword>
<feature type="transmembrane region" description="Helical" evidence="1">
    <location>
        <begin position="12"/>
        <end position="29"/>
    </location>
</feature>
<evidence type="ECO:0008006" key="4">
    <source>
        <dbReference type="Google" id="ProtNLM"/>
    </source>
</evidence>
<evidence type="ECO:0000313" key="3">
    <source>
        <dbReference type="Proteomes" id="UP000325218"/>
    </source>
</evidence>
<dbReference type="AlphaFoldDB" id="A0A5D0CTI3"/>
<organism evidence="2 3">
    <name type="scientific">Paenibacillus faecis</name>
    <dbReference type="NCBI Taxonomy" id="862114"/>
    <lineage>
        <taxon>Bacteria</taxon>
        <taxon>Bacillati</taxon>
        <taxon>Bacillota</taxon>
        <taxon>Bacilli</taxon>
        <taxon>Bacillales</taxon>
        <taxon>Paenibacillaceae</taxon>
        <taxon>Paenibacillus</taxon>
    </lineage>
</organism>
<keyword evidence="1" id="KW-1133">Transmembrane helix</keyword>
<dbReference type="InterPro" id="IPR024563">
    <property type="entry name" value="YqhR"/>
</dbReference>
<feature type="transmembrane region" description="Helical" evidence="1">
    <location>
        <begin position="126"/>
        <end position="145"/>
    </location>
</feature>
<feature type="transmembrane region" description="Helical" evidence="1">
    <location>
        <begin position="97"/>
        <end position="114"/>
    </location>
</feature>
<evidence type="ECO:0000313" key="2">
    <source>
        <dbReference type="EMBL" id="TYA13193.1"/>
    </source>
</evidence>
<dbReference type="OrthoDB" id="2691442at2"/>